<dbReference type="EMBL" id="MCFH01000067">
    <property type="protein sequence ID" value="ORX42300.1"/>
    <property type="molecule type" value="Genomic_DNA"/>
</dbReference>
<dbReference type="OrthoDB" id="58570at2759"/>
<keyword evidence="4" id="KW-1185">Reference proteome</keyword>
<keyword evidence="1" id="KW-0472">Membrane</keyword>
<protein>
    <recommendedName>
        <fullName evidence="2">Fungal lipase-type domain-containing protein</fullName>
    </recommendedName>
</protein>
<reference evidence="3 4" key="1">
    <citation type="submission" date="2016-08" db="EMBL/GenBank/DDBJ databases">
        <title>Genomes of anaerobic fungi encode conserved fungal cellulosomes for biomass hydrolysis.</title>
        <authorList>
            <consortium name="DOE Joint Genome Institute"/>
            <person name="Haitjema C.H."/>
            <person name="Gilmore S.P."/>
            <person name="Henske J.K."/>
            <person name="Solomon K.V."/>
            <person name="De Groot R."/>
            <person name="Kuo A."/>
            <person name="Mondo S.J."/>
            <person name="Salamov A.A."/>
            <person name="Labutti K."/>
            <person name="Zhao Z."/>
            <person name="Chiniquy J."/>
            <person name="Barry K."/>
            <person name="Brewer H.M."/>
            <person name="Purvine S.O."/>
            <person name="Wright A.T."/>
            <person name="Boxma B."/>
            <person name="Van Alen T."/>
            <person name="Hackstein J.H."/>
            <person name="Baker S.E."/>
            <person name="Grigoriev I.V."/>
            <person name="O'Malley M.A."/>
        </authorList>
    </citation>
    <scope>NUCLEOTIDE SEQUENCE [LARGE SCALE GENOMIC DNA]</scope>
    <source>
        <strain evidence="4">finn</strain>
    </source>
</reference>
<evidence type="ECO:0000259" key="2">
    <source>
        <dbReference type="Pfam" id="PF01764"/>
    </source>
</evidence>
<dbReference type="Proteomes" id="UP000193719">
    <property type="component" value="Unassembled WGS sequence"/>
</dbReference>
<dbReference type="AlphaFoldDB" id="A0A1Y1UWG4"/>
<dbReference type="InterPro" id="IPR029058">
    <property type="entry name" value="AB_hydrolase_fold"/>
</dbReference>
<feature type="transmembrane region" description="Helical" evidence="1">
    <location>
        <begin position="284"/>
        <end position="306"/>
    </location>
</feature>
<keyword evidence="1" id="KW-0812">Transmembrane</keyword>
<organism evidence="3 4">
    <name type="scientific">Piromyces finnis</name>
    <dbReference type="NCBI Taxonomy" id="1754191"/>
    <lineage>
        <taxon>Eukaryota</taxon>
        <taxon>Fungi</taxon>
        <taxon>Fungi incertae sedis</taxon>
        <taxon>Chytridiomycota</taxon>
        <taxon>Chytridiomycota incertae sedis</taxon>
        <taxon>Neocallimastigomycetes</taxon>
        <taxon>Neocallimastigales</taxon>
        <taxon>Neocallimastigaceae</taxon>
        <taxon>Piromyces</taxon>
    </lineage>
</organism>
<feature type="transmembrane region" description="Helical" evidence="1">
    <location>
        <begin position="414"/>
        <end position="432"/>
    </location>
</feature>
<feature type="transmembrane region" description="Helical" evidence="1">
    <location>
        <begin position="678"/>
        <end position="696"/>
    </location>
</feature>
<comment type="caution">
    <text evidence="3">The sequence shown here is derived from an EMBL/GenBank/DDBJ whole genome shotgun (WGS) entry which is preliminary data.</text>
</comment>
<feature type="transmembrane region" description="Helical" evidence="1">
    <location>
        <begin position="702"/>
        <end position="718"/>
    </location>
</feature>
<keyword evidence="1" id="KW-1133">Transmembrane helix</keyword>
<dbReference type="InterPro" id="IPR002921">
    <property type="entry name" value="Fungal_lipase-type"/>
</dbReference>
<reference evidence="3 4" key="2">
    <citation type="submission" date="2016-08" db="EMBL/GenBank/DDBJ databases">
        <title>Pervasive Adenine N6-methylation of Active Genes in Fungi.</title>
        <authorList>
            <consortium name="DOE Joint Genome Institute"/>
            <person name="Mondo S.J."/>
            <person name="Dannebaum R.O."/>
            <person name="Kuo R.C."/>
            <person name="Labutti K."/>
            <person name="Haridas S."/>
            <person name="Kuo A."/>
            <person name="Salamov A."/>
            <person name="Ahrendt S.R."/>
            <person name="Lipzen A."/>
            <person name="Sullivan W."/>
            <person name="Andreopoulos W.B."/>
            <person name="Clum A."/>
            <person name="Lindquist E."/>
            <person name="Daum C."/>
            <person name="Ramamoorthy G.K."/>
            <person name="Gryganskyi A."/>
            <person name="Culley D."/>
            <person name="Magnuson J.K."/>
            <person name="James T.Y."/>
            <person name="O'Malley M.A."/>
            <person name="Stajich J.E."/>
            <person name="Spatafora J.W."/>
            <person name="Visel A."/>
            <person name="Grigoriev I.V."/>
        </authorList>
    </citation>
    <scope>NUCLEOTIDE SEQUENCE [LARGE SCALE GENOMIC DNA]</scope>
    <source>
        <strain evidence="4">finn</strain>
    </source>
</reference>
<feature type="transmembrane region" description="Helical" evidence="1">
    <location>
        <begin position="641"/>
        <end position="657"/>
    </location>
</feature>
<feature type="transmembrane region" description="Helical" evidence="1">
    <location>
        <begin position="600"/>
        <end position="621"/>
    </location>
</feature>
<evidence type="ECO:0000313" key="4">
    <source>
        <dbReference type="Proteomes" id="UP000193719"/>
    </source>
</evidence>
<dbReference type="GO" id="GO:0006629">
    <property type="term" value="P:lipid metabolic process"/>
    <property type="evidence" value="ECO:0007669"/>
    <property type="project" value="InterPro"/>
</dbReference>
<feature type="transmembrane region" description="Helical" evidence="1">
    <location>
        <begin position="977"/>
        <end position="996"/>
    </location>
</feature>
<gene>
    <name evidence="3" type="ORF">BCR36DRAFT_464212</name>
</gene>
<feature type="transmembrane region" description="Helical" evidence="1">
    <location>
        <begin position="386"/>
        <end position="408"/>
    </location>
</feature>
<name>A0A1Y1UWG4_9FUNG</name>
<dbReference type="Pfam" id="PF01764">
    <property type="entry name" value="Lipase_3"/>
    <property type="match status" value="1"/>
</dbReference>
<dbReference type="SUPFAM" id="SSF53474">
    <property type="entry name" value="alpha/beta-Hydrolases"/>
    <property type="match status" value="1"/>
</dbReference>
<proteinExistence type="predicted"/>
<sequence length="1170" mass="136679">MNMNSNNKCHNNTEKEYKDDRIMKINTLENENEIDTSYIKEDAKYIKWSKDNRNEHNRNEDMIYKKNINFGNKRSHALNTNDTFDNINNNNNFDGDKIDIFVKNNSEDSESDSIKFNSKYNSRDQFIKEDIQNLFIPSIFDDVINGPRGPDVRLHRYNIIIGILKILIGVFATAGIILLTVILLCITINVGYVCVQIDKINSFVQMLFFMYYFDSLYKINRSIWRTYLRLIRTIINSKFGSSMNDIFIKRVLGYFISQKLTYMTLPDRYKTHPKDWYEKVNMTVFVIFIFILHLPFLLISICFGYWKITEIVCLMFVGGGAITILSLNFFSRGILYLKFFKRLDEYYYNAPSFVDIKDRIYNQTSYLRIVYCNTNKLKFNTNYINYVLDHLIKMFVGISIASFFFGSFDSNVKKLSFLFGIILVLIPVRFRNKVHRLIVKMKIFPKRKLENNDLHNKLKIGKQVNEAFKEYIISREKFIQYFYNQNNIKNIKKINDDPVENNKENCLKTFVEKENNLDRIHFDSNGDDNDIYNSLHNNANTNRINNKSECIGGENGNIKFDVENIDNKNDNFNTTMNTDDKNIEAILPWNKENFKLWKGCLTVFFVRFIKNIIGVGSMAFLNYYKYSNNIDSSNVKTTNSLLVDIFTHSIFLIALLGQDVIQVIPASSGFMSMKIRKIIFILLLIFEFCLVIIIRITITNNYIPMAFIVIAYSNFSIYPDPRNTWDDENVERKTFLDLFKPNINIQPRISYKHFDKRKGFISKKSKKDIPIMDISLVYNDHENENLYDVLGKEGKYTPSPNAIPMKKDHESCSYNNIYFNQGKKGNEYTNDLYDDITYDNRKEPTVQLYKTATTETQYKRNARARHNGYAILFVTIIVIIASILISIFLDHSRKYKTVPFLDSPNIYNQKPAICQWNIDGITINEFSSLAQACYFKTIDAFTQKAVFISSILLMRKKKIIVVAIRGTSTFEDIFQDIYIWSASVLLQLFGFFGTFIKYWPREFVASLVNFIVKQFTNSRLLYWVDVEKHIYDLKMNTDYTLYLTGHSLGGGVAGVISAHLDIPAITFSSPGLGYSYKTYGIELNKLIRNFVNIIPMFDPILSLDLQVGQIHNIECKSEQPLTCHRIANTVDTLNKMCGEQSLYSYWDDNEEEMVDEEEMIDGNFIISLKK</sequence>
<feature type="transmembrane region" description="Helical" evidence="1">
    <location>
        <begin position="312"/>
        <end position="331"/>
    </location>
</feature>
<evidence type="ECO:0000256" key="1">
    <source>
        <dbReference type="SAM" id="Phobius"/>
    </source>
</evidence>
<accession>A0A1Y1UWG4</accession>
<evidence type="ECO:0000313" key="3">
    <source>
        <dbReference type="EMBL" id="ORX42300.1"/>
    </source>
</evidence>
<feature type="transmembrane region" description="Helical" evidence="1">
    <location>
        <begin position="163"/>
        <end position="190"/>
    </location>
</feature>
<feature type="transmembrane region" description="Helical" evidence="1">
    <location>
        <begin position="202"/>
        <end position="219"/>
    </location>
</feature>
<dbReference type="Gene3D" id="3.40.50.1820">
    <property type="entry name" value="alpha/beta hydrolase"/>
    <property type="match status" value="1"/>
</dbReference>
<feature type="transmembrane region" description="Helical" evidence="1">
    <location>
        <begin position="869"/>
        <end position="889"/>
    </location>
</feature>
<feature type="domain" description="Fungal lipase-type" evidence="2">
    <location>
        <begin position="961"/>
        <end position="1060"/>
    </location>
</feature>
<dbReference type="STRING" id="1754191.A0A1Y1UWG4"/>